<reference evidence="2 3" key="1">
    <citation type="submission" date="2008-06" db="EMBL/GenBank/DDBJ databases">
        <authorList>
            <person name="Smith A.L."/>
            <person name="Paladin E.C."/>
            <person name="Jacobs-Sera D."/>
            <person name="Hendirx R.W."/>
            <person name="Hatfull G.F."/>
        </authorList>
    </citation>
    <scope>NUCLEOTIDE SEQUENCE [LARGE SCALE GENOMIC DNA]</scope>
</reference>
<protein>
    <submittedName>
        <fullName evidence="2">Uncharacterized protein</fullName>
    </submittedName>
</protein>
<keyword evidence="3" id="KW-1185">Reference proteome</keyword>
<gene>
    <name evidence="2" type="primary">60</name>
    <name evidence="2" type="ORF">MYRNA_60</name>
</gene>
<organism evidence="2 3">
    <name type="scientific">Mycobacterium phage Myrna</name>
    <dbReference type="NCBI Taxonomy" id="546805"/>
    <lineage>
        <taxon>Viruses</taxon>
        <taxon>Duplodnaviria</taxon>
        <taxon>Heunggongvirae</taxon>
        <taxon>Uroviricota</taxon>
        <taxon>Caudoviricetes</taxon>
        <taxon>Ceeclamvirinae</taxon>
        <taxon>Myrnavirus</taxon>
        <taxon>Myrnavirus myrna</taxon>
    </lineage>
</organism>
<dbReference type="KEGG" id="vg:6920764"/>
<name>B5LJ71_9CAUD</name>
<feature type="region of interest" description="Disordered" evidence="1">
    <location>
        <begin position="62"/>
        <end position="88"/>
    </location>
</feature>
<accession>B5LJ71</accession>
<evidence type="ECO:0000313" key="2">
    <source>
        <dbReference type="EMBL" id="ACH62068.1"/>
    </source>
</evidence>
<sequence>MAIRTTLSMDLDSLKGQDIIDLADEIQRRDGANDPIRVEVTPQEWERGPVGGTTYKVTLHHEGTTGYARRPRTQSEFGSLAGSGDRQS</sequence>
<proteinExistence type="predicted"/>
<dbReference type="EMBL" id="EU826466">
    <property type="protein sequence ID" value="ACH62068.1"/>
    <property type="molecule type" value="Genomic_DNA"/>
</dbReference>
<dbReference type="RefSeq" id="YP_002224978.1">
    <property type="nucleotide sequence ID" value="NC_011273.1"/>
</dbReference>
<dbReference type="GeneID" id="6920764"/>
<dbReference type="Proteomes" id="UP000001849">
    <property type="component" value="Segment"/>
</dbReference>
<evidence type="ECO:0000313" key="3">
    <source>
        <dbReference type="Proteomes" id="UP000001849"/>
    </source>
</evidence>
<evidence type="ECO:0000256" key="1">
    <source>
        <dbReference type="SAM" id="MobiDB-lite"/>
    </source>
</evidence>